<evidence type="ECO:0000256" key="1">
    <source>
        <dbReference type="ARBA" id="ARBA00022448"/>
    </source>
</evidence>
<proteinExistence type="inferred from homology"/>
<dbReference type="EMBL" id="CP058607">
    <property type="protein sequence ID" value="QLG72461.1"/>
    <property type="molecule type" value="Genomic_DNA"/>
</dbReference>
<accession>A0A7H9B1F0</accession>
<dbReference type="GeneID" id="59236185"/>
<name>A0A7H9B1F0_ZYGMR</name>
<evidence type="ECO:0000256" key="3">
    <source>
        <dbReference type="ARBA" id="ARBA00022927"/>
    </source>
</evidence>
<keyword evidence="2" id="KW-0509">mRNA transport</keyword>
<dbReference type="Gene3D" id="1.10.3450.20">
    <property type="match status" value="1"/>
</dbReference>
<dbReference type="Proteomes" id="UP000509704">
    <property type="component" value="Chromosome 4"/>
</dbReference>
<dbReference type="GO" id="GO:0031080">
    <property type="term" value="C:nuclear pore outer ring"/>
    <property type="evidence" value="ECO:0007669"/>
    <property type="project" value="TreeGrafter"/>
</dbReference>
<dbReference type="KEGG" id="zmk:HG535_0D01690"/>
<evidence type="ECO:0000256" key="6">
    <source>
        <dbReference type="ARBA" id="ARBA00023242"/>
    </source>
</evidence>
<dbReference type="PANTHER" id="PTHR13003:SF2">
    <property type="entry name" value="NUCLEAR PORE COMPLEX PROTEIN NUP107"/>
    <property type="match status" value="1"/>
</dbReference>
<evidence type="ECO:0000313" key="9">
    <source>
        <dbReference type="Proteomes" id="UP000509704"/>
    </source>
</evidence>
<dbReference type="GO" id="GO:0031965">
    <property type="term" value="C:nuclear membrane"/>
    <property type="evidence" value="ECO:0007669"/>
    <property type="project" value="UniProtKB-SubCell"/>
</dbReference>
<keyword evidence="1 7" id="KW-0813">Transport</keyword>
<sequence>MEIDGPKDVDFFLKSANTLKDFEIEGLDGKTLPDPFNIIKEFRSIAGEASLKFSKTDSEASLDWELEAKLWHILELLLNYRTSDHDLDTIDVHPFNSNAVMEKELLQKNRELYQIWIVIVWIQDNMKPVERPSNLPTSKWSNTIISGGLKSCDLDFPLRDSEAEIDPRDKEEDNVFFRYLFELLIAGKFEEAIEACGLTDNLTMSMILTGMQEYMDPNIDTQLGDELETHQGIKKHALWRRAVFSLSQNLELSSYERAIYSFLAGDIPPDKVLATSSWDLALLFYLNKILQTEIENYLLQNNKIEKGELILGGLSSQSPSIQNVLDIISARYESESEHPLRVLIAAVILDTLPSVLHSSVEVLLDIIKGVTTEDYLGENPYLLRVVTHISIVLDIISPGFVSSSDKSKLITAYVSIMKLRGLYEIIPIYISFLEEEDIIEAFSFILSTLKHPEIRTKQIEIANFLKLPTSNILRKTTQRVFMETEDDYTPKGEIEVTTVVSEVDKHLILGVEWLIEGKLYIDAMDSVIALSRRFLLNGRIKSLEYFMDHNNIENLIKNYDLEKISNRIFADEGDDKTKELLDYRLLIDELKKHEEWQKIVGLLNSESNIPSLIEKFQEYSRGTHDLIKGFLVELSELESHADKDIFFEIRALYTPYLIIELHKGLVEAASLLRIPTFIKDALNIANLVANEADKIYLLFQSSGKLKEYLRLVARTATLTGSDFL</sequence>
<keyword evidence="9" id="KW-1185">Reference proteome</keyword>
<evidence type="ECO:0000256" key="4">
    <source>
        <dbReference type="ARBA" id="ARBA00023010"/>
    </source>
</evidence>
<dbReference type="OrthoDB" id="3098at2759"/>
<evidence type="ECO:0000256" key="2">
    <source>
        <dbReference type="ARBA" id="ARBA00022816"/>
    </source>
</evidence>
<organism evidence="8 9">
    <name type="scientific">Zygotorulaspora mrakii</name>
    <name type="common">Zygosaccharomyces mrakii</name>
    <dbReference type="NCBI Taxonomy" id="42260"/>
    <lineage>
        <taxon>Eukaryota</taxon>
        <taxon>Fungi</taxon>
        <taxon>Dikarya</taxon>
        <taxon>Ascomycota</taxon>
        <taxon>Saccharomycotina</taxon>
        <taxon>Saccharomycetes</taxon>
        <taxon>Saccharomycetales</taxon>
        <taxon>Saccharomycetaceae</taxon>
        <taxon>Zygotorulaspora</taxon>
    </lineage>
</organism>
<dbReference type="RefSeq" id="XP_037144189.1">
    <property type="nucleotide sequence ID" value="XM_037288294.1"/>
</dbReference>
<evidence type="ECO:0000256" key="7">
    <source>
        <dbReference type="RuleBase" id="RU365072"/>
    </source>
</evidence>
<dbReference type="GO" id="GO:0017056">
    <property type="term" value="F:structural constituent of nuclear pore"/>
    <property type="evidence" value="ECO:0007669"/>
    <property type="project" value="UniProtKB-UniRule"/>
</dbReference>
<keyword evidence="4 7" id="KW-0811">Translocation</keyword>
<evidence type="ECO:0000313" key="8">
    <source>
        <dbReference type="EMBL" id="QLG72461.1"/>
    </source>
</evidence>
<gene>
    <name evidence="8" type="ORF">HG535_0D01690</name>
</gene>
<keyword evidence="3" id="KW-0653">Protein transport</keyword>
<dbReference type="GO" id="GO:0000973">
    <property type="term" value="P:post-transcriptional tethering of RNA polymerase II gene DNA at nuclear periphery"/>
    <property type="evidence" value="ECO:0007669"/>
    <property type="project" value="TreeGrafter"/>
</dbReference>
<comment type="subcellular location">
    <subcellularLocation>
        <location evidence="7">Nucleus</location>
        <location evidence="7">Nuclear pore complex</location>
    </subcellularLocation>
    <subcellularLocation>
        <location evidence="7">Nucleus membrane</location>
    </subcellularLocation>
</comment>
<keyword evidence="6 7" id="KW-0539">Nucleus</keyword>
<dbReference type="Gene3D" id="1.20.190.50">
    <property type="match status" value="1"/>
</dbReference>
<dbReference type="AlphaFoldDB" id="A0A7H9B1F0"/>
<keyword evidence="7" id="KW-0472">Membrane</keyword>
<dbReference type="InterPro" id="IPR007252">
    <property type="entry name" value="Nup84/Nup107"/>
</dbReference>
<reference evidence="8 9" key="1">
    <citation type="submission" date="2020-07" db="EMBL/GenBank/DDBJ databases">
        <title>The yeast mating-type switching endonuclease HO is a domesticated member of an unorthodox homing genetic element family.</title>
        <authorList>
            <person name="Coughlan A.Y."/>
            <person name="Lombardi L."/>
            <person name="Braun-Galleani S."/>
            <person name="Martos A.R."/>
            <person name="Galeote V."/>
            <person name="Bigey F."/>
            <person name="Dequin S."/>
            <person name="Byrne K.P."/>
            <person name="Wolfe K.H."/>
        </authorList>
    </citation>
    <scope>NUCLEOTIDE SEQUENCE [LARGE SCALE GENOMIC DNA]</scope>
    <source>
        <strain evidence="8 9">NRRL Y-6702</strain>
    </source>
</reference>
<dbReference type="Pfam" id="PF04121">
    <property type="entry name" value="Nup84_Nup100"/>
    <property type="match status" value="1"/>
</dbReference>
<keyword evidence="5 7" id="KW-0906">Nuclear pore complex</keyword>
<evidence type="ECO:0000256" key="5">
    <source>
        <dbReference type="ARBA" id="ARBA00023132"/>
    </source>
</evidence>
<protein>
    <recommendedName>
        <fullName evidence="7">Nuclear pore complex protein</fullName>
    </recommendedName>
</protein>
<dbReference type="GO" id="GO:0006606">
    <property type="term" value="P:protein import into nucleus"/>
    <property type="evidence" value="ECO:0007669"/>
    <property type="project" value="TreeGrafter"/>
</dbReference>
<comment type="similarity">
    <text evidence="7">Belongs to the nucleoporin Nup84/Nup107 family.</text>
</comment>
<comment type="subunit">
    <text evidence="7">Part of the nuclear pore complex (NPC).</text>
</comment>
<comment type="function">
    <text evidence="7">Functions as a component of the nuclear pore complex (NPC).</text>
</comment>
<dbReference type="PANTHER" id="PTHR13003">
    <property type="entry name" value="NUP107-RELATED"/>
    <property type="match status" value="1"/>
</dbReference>
<dbReference type="GO" id="GO:0006406">
    <property type="term" value="P:mRNA export from nucleus"/>
    <property type="evidence" value="ECO:0007669"/>
    <property type="project" value="TreeGrafter"/>
</dbReference>